<keyword evidence="9 16" id="KW-0547">Nucleotide-binding</keyword>
<feature type="binding site" evidence="16">
    <location>
        <begin position="7"/>
        <end position="14"/>
    </location>
    <ligand>
        <name>ATP</name>
        <dbReference type="ChEBI" id="CHEBI:30616"/>
    </ligand>
</feature>
<evidence type="ECO:0000256" key="11">
    <source>
        <dbReference type="ARBA" id="ARBA00022840"/>
    </source>
</evidence>
<keyword evidence="10 16" id="KW-0418">Kinase</keyword>
<organism evidence="17 18">
    <name type="scientific">Luteimonas soli</name>
    <dbReference type="NCBI Taxonomy" id="1648966"/>
    <lineage>
        <taxon>Bacteria</taxon>
        <taxon>Pseudomonadati</taxon>
        <taxon>Pseudomonadota</taxon>
        <taxon>Gammaproteobacteria</taxon>
        <taxon>Lysobacterales</taxon>
        <taxon>Lysobacteraceae</taxon>
        <taxon>Luteimonas</taxon>
    </lineage>
</organism>
<evidence type="ECO:0000256" key="6">
    <source>
        <dbReference type="ARBA" id="ARBA00012102"/>
    </source>
</evidence>
<dbReference type="EC" id="2.7.1.33" evidence="6 16"/>
<comment type="cofactor">
    <cofactor evidence="2">
        <name>K(+)</name>
        <dbReference type="ChEBI" id="CHEBI:29103"/>
    </cofactor>
</comment>
<dbReference type="SUPFAM" id="SSF53067">
    <property type="entry name" value="Actin-like ATPase domain"/>
    <property type="match status" value="2"/>
</dbReference>
<dbReference type="Proteomes" id="UP001595705">
    <property type="component" value="Unassembled WGS sequence"/>
</dbReference>
<dbReference type="CDD" id="cd24015">
    <property type="entry name" value="ASKHA_NBD_PanK-III"/>
    <property type="match status" value="1"/>
</dbReference>
<feature type="binding site" evidence="16">
    <location>
        <begin position="100"/>
        <end position="103"/>
    </location>
    <ligand>
        <name>substrate</name>
    </ligand>
</feature>
<evidence type="ECO:0000256" key="12">
    <source>
        <dbReference type="ARBA" id="ARBA00022958"/>
    </source>
</evidence>
<keyword evidence="8 16" id="KW-0808">Transferase</keyword>
<comment type="cofactor">
    <cofactor evidence="16">
        <name>NH4(+)</name>
        <dbReference type="ChEBI" id="CHEBI:28938"/>
    </cofactor>
    <cofactor evidence="16">
        <name>K(+)</name>
        <dbReference type="ChEBI" id="CHEBI:29103"/>
    </cofactor>
    <text evidence="16">A monovalent cation. Ammonium or potassium.</text>
</comment>
<comment type="subcellular location">
    <subcellularLocation>
        <location evidence="3 16">Cytoplasm</location>
    </subcellularLocation>
</comment>
<proteinExistence type="inferred from homology"/>
<dbReference type="NCBIfam" id="TIGR00671">
    <property type="entry name" value="baf"/>
    <property type="match status" value="1"/>
</dbReference>
<evidence type="ECO:0000256" key="14">
    <source>
        <dbReference type="ARBA" id="ARBA00038036"/>
    </source>
</evidence>
<evidence type="ECO:0000313" key="18">
    <source>
        <dbReference type="Proteomes" id="UP001595705"/>
    </source>
</evidence>
<dbReference type="PANTHER" id="PTHR34265:SF1">
    <property type="entry name" value="TYPE III PANTOTHENATE KINASE"/>
    <property type="match status" value="1"/>
</dbReference>
<evidence type="ECO:0000256" key="10">
    <source>
        <dbReference type="ARBA" id="ARBA00022777"/>
    </source>
</evidence>
<keyword evidence="12 16" id="KW-0630">Potassium</keyword>
<dbReference type="InterPro" id="IPR004619">
    <property type="entry name" value="Type_III_PanK"/>
</dbReference>
<evidence type="ECO:0000256" key="8">
    <source>
        <dbReference type="ARBA" id="ARBA00022679"/>
    </source>
</evidence>
<keyword evidence="13 16" id="KW-0173">Coenzyme A biosynthesis</keyword>
<gene>
    <name evidence="16" type="primary">coaX</name>
    <name evidence="17" type="ORF">ACFONC_01005</name>
</gene>
<evidence type="ECO:0000313" key="17">
    <source>
        <dbReference type="EMBL" id="MFC3714736.1"/>
    </source>
</evidence>
<evidence type="ECO:0000256" key="7">
    <source>
        <dbReference type="ARBA" id="ARBA00022490"/>
    </source>
</evidence>
<evidence type="ECO:0000256" key="9">
    <source>
        <dbReference type="ARBA" id="ARBA00022741"/>
    </source>
</evidence>
<name>A0ABV7XEX5_9GAMM</name>
<comment type="caution">
    <text evidence="17">The sequence shown here is derived from an EMBL/GenBank/DDBJ whole genome shotgun (WGS) entry which is preliminary data.</text>
</comment>
<evidence type="ECO:0000256" key="15">
    <source>
        <dbReference type="ARBA" id="ARBA00040883"/>
    </source>
</evidence>
<comment type="similarity">
    <text evidence="14 16">Belongs to the type III pantothenate kinase family.</text>
</comment>
<accession>A0ABV7XEX5</accession>
<comment type="caution">
    <text evidence="16">Lacks conserved residue(s) required for the propagation of feature annotation.</text>
</comment>
<evidence type="ECO:0000256" key="1">
    <source>
        <dbReference type="ARBA" id="ARBA00001206"/>
    </source>
</evidence>
<keyword evidence="7 16" id="KW-0963">Cytoplasm</keyword>
<reference evidence="18" key="1">
    <citation type="journal article" date="2019" name="Int. J. Syst. Evol. Microbiol.">
        <title>The Global Catalogue of Microorganisms (GCM) 10K type strain sequencing project: providing services to taxonomists for standard genome sequencing and annotation.</title>
        <authorList>
            <consortium name="The Broad Institute Genomics Platform"/>
            <consortium name="The Broad Institute Genome Sequencing Center for Infectious Disease"/>
            <person name="Wu L."/>
            <person name="Ma J."/>
        </authorList>
    </citation>
    <scope>NUCLEOTIDE SEQUENCE [LARGE SCALE GENOMIC DNA]</scope>
    <source>
        <strain evidence="18">KCTC 42441</strain>
    </source>
</reference>
<dbReference type="InterPro" id="IPR043129">
    <property type="entry name" value="ATPase_NBD"/>
</dbReference>
<evidence type="ECO:0000256" key="2">
    <source>
        <dbReference type="ARBA" id="ARBA00001958"/>
    </source>
</evidence>
<feature type="active site" description="Proton acceptor" evidence="16">
    <location>
        <position position="102"/>
    </location>
</feature>
<dbReference type="EMBL" id="JBHRYA010000001">
    <property type="protein sequence ID" value="MFC3714736.1"/>
    <property type="molecule type" value="Genomic_DNA"/>
</dbReference>
<protein>
    <recommendedName>
        <fullName evidence="15 16">Type III pantothenate kinase</fullName>
        <ecNumber evidence="6 16">2.7.1.33</ecNumber>
    </recommendedName>
    <alternativeName>
        <fullName evidence="16">PanK-III</fullName>
    </alternativeName>
    <alternativeName>
        <fullName evidence="16">Pantothenic acid kinase</fullName>
    </alternativeName>
</protein>
<evidence type="ECO:0000256" key="4">
    <source>
        <dbReference type="ARBA" id="ARBA00005225"/>
    </source>
</evidence>
<dbReference type="RefSeq" id="WP_386741682.1">
    <property type="nucleotide sequence ID" value="NZ_JBHRYA010000001.1"/>
</dbReference>
<evidence type="ECO:0000256" key="5">
    <source>
        <dbReference type="ARBA" id="ARBA00011738"/>
    </source>
</evidence>
<dbReference type="Gene3D" id="3.30.420.40">
    <property type="match status" value="2"/>
</dbReference>
<comment type="subunit">
    <text evidence="5 16">Homodimer.</text>
</comment>
<keyword evidence="18" id="KW-1185">Reference proteome</keyword>
<feature type="binding site" evidence="16">
    <location>
        <position position="125"/>
    </location>
    <ligand>
        <name>ATP</name>
        <dbReference type="ChEBI" id="CHEBI:30616"/>
    </ligand>
</feature>
<dbReference type="PANTHER" id="PTHR34265">
    <property type="entry name" value="TYPE III PANTOTHENATE KINASE"/>
    <property type="match status" value="1"/>
</dbReference>
<comment type="pathway">
    <text evidence="4 16">Cofactor biosynthesis; coenzyme A biosynthesis; CoA from (R)-pantothenate: step 1/5.</text>
</comment>
<dbReference type="Pfam" id="PF03309">
    <property type="entry name" value="Pan_kinase"/>
    <property type="match status" value="1"/>
</dbReference>
<evidence type="ECO:0000256" key="3">
    <source>
        <dbReference type="ARBA" id="ARBA00004496"/>
    </source>
</evidence>
<feature type="binding site" evidence="16">
    <location>
        <position position="175"/>
    </location>
    <ligand>
        <name>substrate</name>
    </ligand>
</feature>
<comment type="function">
    <text evidence="16">Catalyzes the phosphorylation of pantothenate (Pan), the first step in CoA biosynthesis.</text>
</comment>
<sequence length="244" mass="25358">MSRWLFDLGNTRLKCAPLDDAGGIGPVHAIAHDGVRFDDELPSVLPAHFTDACVASVAPDGLRTELLDVLARHCQRISLACTQAQFGAVRIAYPQPSRLGVDRFLALLGAHARGTDATLVVGVGTALTIDWLGADGHHHGGRIAPSPTLMRDALHARAAQLPASGGRYVEFGDDTDDALESGCTGAALALVERSLQAAASTGVAPTLLLHGGGAEALRAHLPHAVHAPALVLEGLARWAQPDAL</sequence>
<evidence type="ECO:0000256" key="16">
    <source>
        <dbReference type="HAMAP-Rule" id="MF_01274"/>
    </source>
</evidence>
<dbReference type="HAMAP" id="MF_01274">
    <property type="entry name" value="Pantothen_kinase_3"/>
    <property type="match status" value="1"/>
</dbReference>
<comment type="catalytic activity">
    <reaction evidence="1 16">
        <text>(R)-pantothenate + ATP = (R)-4'-phosphopantothenate + ADP + H(+)</text>
        <dbReference type="Rhea" id="RHEA:16373"/>
        <dbReference type="ChEBI" id="CHEBI:10986"/>
        <dbReference type="ChEBI" id="CHEBI:15378"/>
        <dbReference type="ChEBI" id="CHEBI:29032"/>
        <dbReference type="ChEBI" id="CHEBI:30616"/>
        <dbReference type="ChEBI" id="CHEBI:456216"/>
        <dbReference type="EC" id="2.7.1.33"/>
    </reaction>
</comment>
<evidence type="ECO:0000256" key="13">
    <source>
        <dbReference type="ARBA" id="ARBA00022993"/>
    </source>
</evidence>
<feature type="binding site" evidence="16">
    <location>
        <position position="93"/>
    </location>
    <ligand>
        <name>substrate</name>
    </ligand>
</feature>
<keyword evidence="11 16" id="KW-0067">ATP-binding</keyword>
<dbReference type="GO" id="GO:0004594">
    <property type="term" value="F:pantothenate kinase activity"/>
    <property type="evidence" value="ECO:0007669"/>
    <property type="project" value="UniProtKB-EC"/>
</dbReference>